<reference evidence="3" key="1">
    <citation type="journal article" date="2016" name="Nat. Genet.">
        <title>The genome sequences of Arachis duranensis and Arachis ipaensis, the diploid ancestors of cultivated peanut.</title>
        <authorList>
            <person name="Bertioli D.J."/>
            <person name="Cannon S.B."/>
            <person name="Froenicke L."/>
            <person name="Huang G."/>
            <person name="Farmer A.D."/>
            <person name="Cannon E.K."/>
            <person name="Liu X."/>
            <person name="Gao D."/>
            <person name="Clevenger J."/>
            <person name="Dash S."/>
            <person name="Ren L."/>
            <person name="Moretzsohn M.C."/>
            <person name="Shirasawa K."/>
            <person name="Huang W."/>
            <person name="Vidigal B."/>
            <person name="Abernathy B."/>
            <person name="Chu Y."/>
            <person name="Niederhuth C.E."/>
            <person name="Umale P."/>
            <person name="Araujo A.C."/>
            <person name="Kozik A."/>
            <person name="Kim K.D."/>
            <person name="Burow M.D."/>
            <person name="Varshney R.K."/>
            <person name="Wang X."/>
            <person name="Zhang X."/>
            <person name="Barkley N."/>
            <person name="Guimaraes P.M."/>
            <person name="Isobe S."/>
            <person name="Guo B."/>
            <person name="Liao B."/>
            <person name="Stalker H.T."/>
            <person name="Schmitz R.J."/>
            <person name="Scheffler B.E."/>
            <person name="Leal-Bertioli S.C."/>
            <person name="Xun X."/>
            <person name="Jackson S.A."/>
            <person name="Michelmore R."/>
            <person name="Ozias-Akins P."/>
        </authorList>
    </citation>
    <scope>NUCLEOTIDE SEQUENCE [LARGE SCALE GENOMIC DNA]</scope>
    <source>
        <strain evidence="3">cv. V14167</strain>
    </source>
</reference>
<dbReference type="SUPFAM" id="SSF52540">
    <property type="entry name" value="P-loop containing nucleoside triphosphate hydrolases"/>
    <property type="match status" value="1"/>
</dbReference>
<comment type="cofactor">
    <cofactor evidence="1">
        <name>Mg(2+)</name>
        <dbReference type="ChEBI" id="CHEBI:18420"/>
    </cofactor>
</comment>
<dbReference type="GO" id="GO:0006310">
    <property type="term" value="P:DNA recombination"/>
    <property type="evidence" value="ECO:0007669"/>
    <property type="project" value="UniProtKB-KW"/>
</dbReference>
<accession>A0A6P4CEQ3</accession>
<dbReference type="Proteomes" id="UP000515211">
    <property type="component" value="Chromosome 2"/>
</dbReference>
<evidence type="ECO:0000256" key="1">
    <source>
        <dbReference type="RuleBase" id="RU363044"/>
    </source>
</evidence>
<keyword evidence="1" id="KW-0234">DNA repair</keyword>
<reference evidence="4" key="2">
    <citation type="submission" date="2025-08" db="UniProtKB">
        <authorList>
            <consortium name="RefSeq"/>
        </authorList>
    </citation>
    <scope>IDENTIFICATION</scope>
    <source>
        <tissue evidence="4">Whole plant</tissue>
    </source>
</reference>
<keyword evidence="1" id="KW-0067">ATP-binding</keyword>
<dbReference type="InterPro" id="IPR027417">
    <property type="entry name" value="P-loop_NTPase"/>
</dbReference>
<sequence>MTTEQKSAYDKIMEAVYGYSGGVFFLYEYSGTQKTFVWKTLASTLKSKGQIVLAIASSGIASLLIPGDKTAYSRFAIPLNVDELSTCNIKQGSDLAQLLVKTTLIIWDEATIVNKYCIEALDQTMQDILRFKNINSLD</sequence>
<dbReference type="OrthoDB" id="1434639at2759"/>
<evidence type="ECO:0000313" key="4">
    <source>
        <dbReference type="RefSeq" id="XP_015950054.1"/>
    </source>
</evidence>
<gene>
    <name evidence="4" type="primary">LOC107474923</name>
</gene>
<comment type="similarity">
    <text evidence="1">Belongs to the helicase family.</text>
</comment>
<dbReference type="PANTHER" id="PTHR10492">
    <property type="match status" value="1"/>
</dbReference>
<keyword evidence="1" id="KW-0347">Helicase</keyword>
<keyword evidence="1" id="KW-0227">DNA damage</keyword>
<dbReference type="GO" id="GO:0006281">
    <property type="term" value="P:DNA repair"/>
    <property type="evidence" value="ECO:0007669"/>
    <property type="project" value="UniProtKB-KW"/>
</dbReference>
<keyword evidence="1" id="KW-0378">Hydrolase</keyword>
<dbReference type="RefSeq" id="XP_015950054.1">
    <property type="nucleotide sequence ID" value="XM_016094568.1"/>
</dbReference>
<comment type="catalytic activity">
    <reaction evidence="1">
        <text>ATP + H2O = ADP + phosphate + H(+)</text>
        <dbReference type="Rhea" id="RHEA:13065"/>
        <dbReference type="ChEBI" id="CHEBI:15377"/>
        <dbReference type="ChEBI" id="CHEBI:15378"/>
        <dbReference type="ChEBI" id="CHEBI:30616"/>
        <dbReference type="ChEBI" id="CHEBI:43474"/>
        <dbReference type="ChEBI" id="CHEBI:456216"/>
        <dbReference type="EC" id="5.6.2.3"/>
    </reaction>
</comment>
<dbReference type="Pfam" id="PF05970">
    <property type="entry name" value="PIF1"/>
    <property type="match status" value="1"/>
</dbReference>
<name>A0A6P4CEQ3_ARADU</name>
<evidence type="ECO:0000313" key="3">
    <source>
        <dbReference type="Proteomes" id="UP000515211"/>
    </source>
</evidence>
<evidence type="ECO:0000259" key="2">
    <source>
        <dbReference type="Pfam" id="PF05970"/>
    </source>
</evidence>
<keyword evidence="1" id="KW-0233">DNA recombination</keyword>
<dbReference type="GO" id="GO:0005524">
    <property type="term" value="F:ATP binding"/>
    <property type="evidence" value="ECO:0007669"/>
    <property type="project" value="UniProtKB-KW"/>
</dbReference>
<feature type="domain" description="DNA helicase Pif1-like DEAD-box helicase" evidence="2">
    <location>
        <begin position="1"/>
        <end position="133"/>
    </location>
</feature>
<dbReference type="GO" id="GO:0043139">
    <property type="term" value="F:5'-3' DNA helicase activity"/>
    <property type="evidence" value="ECO:0007669"/>
    <property type="project" value="UniProtKB-EC"/>
</dbReference>
<keyword evidence="1" id="KW-0547">Nucleotide-binding</keyword>
<dbReference type="GeneID" id="107474923"/>
<dbReference type="Gene3D" id="3.40.50.300">
    <property type="entry name" value="P-loop containing nucleotide triphosphate hydrolases"/>
    <property type="match status" value="1"/>
</dbReference>
<dbReference type="AlphaFoldDB" id="A0A6P4CEQ3"/>
<dbReference type="GO" id="GO:0000723">
    <property type="term" value="P:telomere maintenance"/>
    <property type="evidence" value="ECO:0007669"/>
    <property type="project" value="InterPro"/>
</dbReference>
<dbReference type="GO" id="GO:0016787">
    <property type="term" value="F:hydrolase activity"/>
    <property type="evidence" value="ECO:0007669"/>
    <property type="project" value="UniProtKB-KW"/>
</dbReference>
<dbReference type="PANTHER" id="PTHR10492:SF101">
    <property type="entry name" value="ATP-DEPENDENT DNA HELICASE"/>
    <property type="match status" value="1"/>
</dbReference>
<protein>
    <recommendedName>
        <fullName evidence="1">ATP-dependent DNA helicase</fullName>
        <ecNumber evidence="1">5.6.2.3</ecNumber>
    </recommendedName>
</protein>
<dbReference type="InterPro" id="IPR010285">
    <property type="entry name" value="DNA_helicase_pif1-like_DEAD"/>
</dbReference>
<proteinExistence type="inferred from homology"/>
<dbReference type="KEGG" id="adu:107474923"/>
<keyword evidence="3" id="KW-1185">Reference proteome</keyword>
<organism evidence="3 4">
    <name type="scientific">Arachis duranensis</name>
    <name type="common">Wild peanut</name>
    <dbReference type="NCBI Taxonomy" id="130453"/>
    <lineage>
        <taxon>Eukaryota</taxon>
        <taxon>Viridiplantae</taxon>
        <taxon>Streptophyta</taxon>
        <taxon>Embryophyta</taxon>
        <taxon>Tracheophyta</taxon>
        <taxon>Spermatophyta</taxon>
        <taxon>Magnoliopsida</taxon>
        <taxon>eudicotyledons</taxon>
        <taxon>Gunneridae</taxon>
        <taxon>Pentapetalae</taxon>
        <taxon>rosids</taxon>
        <taxon>fabids</taxon>
        <taxon>Fabales</taxon>
        <taxon>Fabaceae</taxon>
        <taxon>Papilionoideae</taxon>
        <taxon>50 kb inversion clade</taxon>
        <taxon>dalbergioids sensu lato</taxon>
        <taxon>Dalbergieae</taxon>
        <taxon>Pterocarpus clade</taxon>
        <taxon>Arachis</taxon>
    </lineage>
</organism>
<dbReference type="EC" id="5.6.2.3" evidence="1"/>